<dbReference type="STRING" id="60517.A0A0R3WA04"/>
<keyword evidence="2" id="KW-1185">Reference proteome</keyword>
<protein>
    <submittedName>
        <fullName evidence="3">MMS1_N domain-containing protein</fullName>
    </submittedName>
</protein>
<evidence type="ECO:0000313" key="3">
    <source>
        <dbReference type="WBParaSite" id="TASK_0000733101-mRNA-1"/>
    </source>
</evidence>
<sequence>MNSGLLDFLARQNAGLNSLALQHVCNVSMADSSESNAAQHLGHKIAIGVPDGFDLHQDKGTVSGKWCLGLFPGGHSVDNPCPSEDCAITDVLHLEGVDLSAKVVSSINSFQRCDSAIPVIALICADFAINIEAYRLQRGGSGGIGSASGGGGTSMTLTHLKMVMECAFDEGCDDFEHASLGRCISDVSDDLLTAVADTVTLRRLVPVKDIGSLIIHEKSLIMEVSNDPTGMHSSAEAATTGKWTKYSSIGGTSVCVVGLVTHDLSVVLTAYYVRCAGQRRQALLEELGVLHKGSLVLVSPMRGEPLRARLQLYAVQLVSDGGGGGGSGSGGGGGGEYLVVGMGERLRTVDGRRPLKYHILAALKDDPAASLLHRCVGEGMIKHIQTVALPRVNDPTSSVVGGAPFVDLVAAITVSVLTSIPTVSLVHHTVHPLVDGFLANLESVAVCSQTVADHYIFISLQVCQRRC</sequence>
<accession>A0A0R3WA04</accession>
<dbReference type="Proteomes" id="UP000282613">
    <property type="component" value="Unassembled WGS sequence"/>
</dbReference>
<evidence type="ECO:0000313" key="1">
    <source>
        <dbReference type="EMBL" id="VDK38206.1"/>
    </source>
</evidence>
<name>A0A0R3WA04_TAEAS</name>
<dbReference type="WBParaSite" id="TASK_0000733101-mRNA-1">
    <property type="protein sequence ID" value="TASK_0000733101-mRNA-1"/>
    <property type="gene ID" value="TASK_0000733101"/>
</dbReference>
<proteinExistence type="predicted"/>
<reference evidence="1 2" key="2">
    <citation type="submission" date="2018-11" db="EMBL/GenBank/DDBJ databases">
        <authorList>
            <consortium name="Pathogen Informatics"/>
        </authorList>
    </citation>
    <scope>NUCLEOTIDE SEQUENCE [LARGE SCALE GENOMIC DNA]</scope>
</reference>
<dbReference type="EMBL" id="UYRS01018604">
    <property type="protein sequence ID" value="VDK38206.1"/>
    <property type="molecule type" value="Genomic_DNA"/>
</dbReference>
<dbReference type="OrthoDB" id="5915976at2759"/>
<evidence type="ECO:0000313" key="2">
    <source>
        <dbReference type="Proteomes" id="UP000282613"/>
    </source>
</evidence>
<gene>
    <name evidence="1" type="ORF">TASK_LOCUS7332</name>
</gene>
<dbReference type="AlphaFoldDB" id="A0A0R3WA04"/>
<reference evidence="3" key="1">
    <citation type="submission" date="2017-02" db="UniProtKB">
        <authorList>
            <consortium name="WormBaseParasite"/>
        </authorList>
    </citation>
    <scope>IDENTIFICATION</scope>
</reference>
<organism evidence="3">
    <name type="scientific">Taenia asiatica</name>
    <name type="common">Asian tapeworm</name>
    <dbReference type="NCBI Taxonomy" id="60517"/>
    <lineage>
        <taxon>Eukaryota</taxon>
        <taxon>Metazoa</taxon>
        <taxon>Spiralia</taxon>
        <taxon>Lophotrochozoa</taxon>
        <taxon>Platyhelminthes</taxon>
        <taxon>Cestoda</taxon>
        <taxon>Eucestoda</taxon>
        <taxon>Cyclophyllidea</taxon>
        <taxon>Taeniidae</taxon>
        <taxon>Taenia</taxon>
    </lineage>
</organism>